<dbReference type="PANTHER" id="PTHR48022">
    <property type="entry name" value="PLASTIDIC GLUCOSE TRANSPORTER 4"/>
    <property type="match status" value="1"/>
</dbReference>
<feature type="transmembrane region" description="Helical" evidence="8">
    <location>
        <begin position="341"/>
        <end position="363"/>
    </location>
</feature>
<dbReference type="Pfam" id="PF00083">
    <property type="entry name" value="Sugar_tr"/>
    <property type="match status" value="1"/>
</dbReference>
<evidence type="ECO:0000256" key="3">
    <source>
        <dbReference type="ARBA" id="ARBA00022448"/>
    </source>
</evidence>
<feature type="transmembrane region" description="Helical" evidence="8">
    <location>
        <begin position="63"/>
        <end position="86"/>
    </location>
</feature>
<feature type="compositionally biased region" description="Polar residues" evidence="7">
    <location>
        <begin position="619"/>
        <end position="645"/>
    </location>
</feature>
<proteinExistence type="inferred from homology"/>
<feature type="region of interest" description="Disordered" evidence="7">
    <location>
        <begin position="523"/>
        <end position="801"/>
    </location>
</feature>
<dbReference type="InterPro" id="IPR020846">
    <property type="entry name" value="MFS_dom"/>
</dbReference>
<sequence>MAKFFGLRGSSLGTVISGVCGLCFLCFGYAQGVLGGLLTVPAFLARFPQLDMINDPSNYKARILGITMGTWNIGCFTSAILTIFIGDWLGRRRTLMLGLVLWAIGETIQCSSYSYGQFVAGRFIAGFGNGFTTSTVPAYQAECVKSHRKGTILMISAGAFIAAGLALSYWLTFAFSYVGDVNAAWRVPIAFQIVFAVIAFIVLQFLPESPRWLILTGRENEALQVLSAINDEDIDGPEIRDEFLQIKDAILVMSQGSTSSLRSNTEKRNMHRAALAYFVQVFQQMSGINLALQYLSIMFFTQFGYSDWLARLLGACCSTEYFLASFITVVGIDRFWGRRSLMMFGAAGMSGCMVLLAVLLYLWQVHGISAGRIAGTVFLFGFCTFFAIGWQGMAWLYQVEIVPLRIRGPANALSTSGNWLFNFVVVLIAPIAFYNITYNTYIIFACTNFIIVPLVYFFYPETAYRSLEEVDVLFHLANEAPGNPWLNVVKISQQEPLWFGRKGDHEFDYEKSEWHQHCNRFSSSGTTLENSPEKHGFGGSTPESDQGGAGILPGTAISSPEDTSPTNSAISEKNLMPPGYSSKSSYQPSPHSPFNQNQKSKGKKKRFSNPLAPTIPQPAMSQTQSRPSAQTERNESYQSNRSGKSAHSAHSDPNWAESEMAPEPLRVSRTPSVTTTGTNPRASKDSWHSTAHPPLPGAVPPPVLTSHYHPPEDSEHTGPGFYRTSSGRETYFPSGHPDYVEQVDANRTDELRGQEITLPRRSAERERRSSSRRERDTVERPSWGSTESFRRFAPREAGRGA</sequence>
<feature type="compositionally biased region" description="Basic and acidic residues" evidence="7">
    <location>
        <begin position="788"/>
        <end position="801"/>
    </location>
</feature>
<dbReference type="InterPro" id="IPR036259">
    <property type="entry name" value="MFS_trans_sf"/>
</dbReference>
<dbReference type="InterPro" id="IPR005828">
    <property type="entry name" value="MFS_sugar_transport-like"/>
</dbReference>
<dbReference type="InterPro" id="IPR050360">
    <property type="entry name" value="MFS_Sugar_Transporters"/>
</dbReference>
<evidence type="ECO:0000256" key="4">
    <source>
        <dbReference type="ARBA" id="ARBA00022692"/>
    </source>
</evidence>
<dbReference type="PROSITE" id="PS00217">
    <property type="entry name" value="SUGAR_TRANSPORT_2"/>
    <property type="match status" value="1"/>
</dbReference>
<evidence type="ECO:0000256" key="6">
    <source>
        <dbReference type="ARBA" id="ARBA00023136"/>
    </source>
</evidence>
<feature type="transmembrane region" description="Helical" evidence="8">
    <location>
        <begin position="308"/>
        <end position="329"/>
    </location>
</feature>
<gene>
    <name evidence="10" type="ORF">K491DRAFT_461987</name>
</gene>
<feature type="compositionally biased region" description="Basic and acidic residues" evidence="7">
    <location>
        <begin position="744"/>
        <end position="753"/>
    </location>
</feature>
<feature type="transmembrane region" description="Helical" evidence="8">
    <location>
        <begin position="12"/>
        <end position="43"/>
    </location>
</feature>
<evidence type="ECO:0000256" key="7">
    <source>
        <dbReference type="SAM" id="MobiDB-lite"/>
    </source>
</evidence>
<evidence type="ECO:0000256" key="2">
    <source>
        <dbReference type="ARBA" id="ARBA00010992"/>
    </source>
</evidence>
<feature type="compositionally biased region" description="Low complexity" evidence="7">
    <location>
        <begin position="577"/>
        <end position="593"/>
    </location>
</feature>
<comment type="similarity">
    <text evidence="2">Belongs to the major facilitator superfamily. Sugar transporter (TC 2.A.1.1) family.</text>
</comment>
<feature type="compositionally biased region" description="Polar residues" evidence="7">
    <location>
        <begin position="556"/>
        <end position="571"/>
    </location>
</feature>
<dbReference type="EMBL" id="MU004360">
    <property type="protein sequence ID" value="KAF2654680.1"/>
    <property type="molecule type" value="Genomic_DNA"/>
</dbReference>
<feature type="domain" description="Major facilitator superfamily (MFS) profile" evidence="9">
    <location>
        <begin position="16"/>
        <end position="463"/>
    </location>
</feature>
<evidence type="ECO:0000313" key="10">
    <source>
        <dbReference type="EMBL" id="KAF2654680.1"/>
    </source>
</evidence>
<feature type="transmembrane region" description="Helical" evidence="8">
    <location>
        <begin position="183"/>
        <end position="206"/>
    </location>
</feature>
<dbReference type="PROSITE" id="PS50850">
    <property type="entry name" value="MFS"/>
    <property type="match status" value="1"/>
</dbReference>
<protein>
    <recommendedName>
        <fullName evidence="9">Major facilitator superfamily (MFS) profile domain-containing protein</fullName>
    </recommendedName>
</protein>
<dbReference type="Gene3D" id="1.20.1250.20">
    <property type="entry name" value="MFS general substrate transporter like domains"/>
    <property type="match status" value="1"/>
</dbReference>
<organism evidence="10 11">
    <name type="scientific">Lophiostoma macrostomum CBS 122681</name>
    <dbReference type="NCBI Taxonomy" id="1314788"/>
    <lineage>
        <taxon>Eukaryota</taxon>
        <taxon>Fungi</taxon>
        <taxon>Dikarya</taxon>
        <taxon>Ascomycota</taxon>
        <taxon>Pezizomycotina</taxon>
        <taxon>Dothideomycetes</taxon>
        <taxon>Pleosporomycetidae</taxon>
        <taxon>Pleosporales</taxon>
        <taxon>Lophiostomataceae</taxon>
        <taxon>Lophiostoma</taxon>
    </lineage>
</organism>
<keyword evidence="11" id="KW-1185">Reference proteome</keyword>
<dbReference type="GO" id="GO:0005351">
    <property type="term" value="F:carbohydrate:proton symporter activity"/>
    <property type="evidence" value="ECO:0007669"/>
    <property type="project" value="TreeGrafter"/>
</dbReference>
<feature type="transmembrane region" description="Helical" evidence="8">
    <location>
        <begin position="375"/>
        <end position="397"/>
    </location>
</feature>
<keyword evidence="4 8" id="KW-0812">Transmembrane</keyword>
<keyword evidence="6 8" id="KW-0472">Membrane</keyword>
<comment type="subcellular location">
    <subcellularLocation>
        <location evidence="1">Membrane</location>
        <topology evidence="1">Multi-pass membrane protein</topology>
    </subcellularLocation>
</comment>
<feature type="compositionally biased region" description="Polar residues" evidence="7">
    <location>
        <begin position="669"/>
        <end position="681"/>
    </location>
</feature>
<dbReference type="PRINTS" id="PR00171">
    <property type="entry name" value="SUGRTRNSPORT"/>
</dbReference>
<keyword evidence="5 8" id="KW-1133">Transmembrane helix</keyword>
<accession>A0A6A6T4I0</accession>
<evidence type="ECO:0000256" key="1">
    <source>
        <dbReference type="ARBA" id="ARBA00004141"/>
    </source>
</evidence>
<feature type="transmembrane region" description="Helical" evidence="8">
    <location>
        <begin position="152"/>
        <end position="171"/>
    </location>
</feature>
<dbReference type="SUPFAM" id="SSF103473">
    <property type="entry name" value="MFS general substrate transporter"/>
    <property type="match status" value="1"/>
</dbReference>
<keyword evidence="3" id="KW-0813">Transport</keyword>
<dbReference type="NCBIfam" id="TIGR00879">
    <property type="entry name" value="SP"/>
    <property type="match status" value="1"/>
</dbReference>
<evidence type="ECO:0000313" key="11">
    <source>
        <dbReference type="Proteomes" id="UP000799324"/>
    </source>
</evidence>
<name>A0A6A6T4I0_9PLEO</name>
<dbReference type="InterPro" id="IPR005829">
    <property type="entry name" value="Sugar_transporter_CS"/>
</dbReference>
<feature type="transmembrane region" description="Helical" evidence="8">
    <location>
        <begin position="442"/>
        <end position="459"/>
    </location>
</feature>
<dbReference type="OrthoDB" id="6612291at2759"/>
<evidence type="ECO:0000259" key="9">
    <source>
        <dbReference type="PROSITE" id="PS50850"/>
    </source>
</evidence>
<dbReference type="GO" id="GO:0016020">
    <property type="term" value="C:membrane"/>
    <property type="evidence" value="ECO:0007669"/>
    <property type="project" value="UniProtKB-SubCell"/>
</dbReference>
<dbReference type="Proteomes" id="UP000799324">
    <property type="component" value="Unassembled WGS sequence"/>
</dbReference>
<dbReference type="PANTHER" id="PTHR48022:SF68">
    <property type="entry name" value="MAJOR FACILITATOR SUPERFAMILY (MFS) PROFILE DOMAIN-CONTAINING PROTEIN-RELATED"/>
    <property type="match status" value="1"/>
</dbReference>
<feature type="compositionally biased region" description="Pro residues" evidence="7">
    <location>
        <begin position="693"/>
        <end position="703"/>
    </location>
</feature>
<feature type="compositionally biased region" description="Basic and acidic residues" evidence="7">
    <location>
        <begin position="761"/>
        <end position="779"/>
    </location>
</feature>
<evidence type="ECO:0000256" key="8">
    <source>
        <dbReference type="SAM" id="Phobius"/>
    </source>
</evidence>
<evidence type="ECO:0000256" key="5">
    <source>
        <dbReference type="ARBA" id="ARBA00022989"/>
    </source>
</evidence>
<dbReference type="AlphaFoldDB" id="A0A6A6T4I0"/>
<reference evidence="10" key="1">
    <citation type="journal article" date="2020" name="Stud. Mycol.">
        <title>101 Dothideomycetes genomes: a test case for predicting lifestyles and emergence of pathogens.</title>
        <authorList>
            <person name="Haridas S."/>
            <person name="Albert R."/>
            <person name="Binder M."/>
            <person name="Bloem J."/>
            <person name="Labutti K."/>
            <person name="Salamov A."/>
            <person name="Andreopoulos B."/>
            <person name="Baker S."/>
            <person name="Barry K."/>
            <person name="Bills G."/>
            <person name="Bluhm B."/>
            <person name="Cannon C."/>
            <person name="Castanera R."/>
            <person name="Culley D."/>
            <person name="Daum C."/>
            <person name="Ezra D."/>
            <person name="Gonzalez J."/>
            <person name="Henrissat B."/>
            <person name="Kuo A."/>
            <person name="Liang C."/>
            <person name="Lipzen A."/>
            <person name="Lutzoni F."/>
            <person name="Magnuson J."/>
            <person name="Mondo S."/>
            <person name="Nolan M."/>
            <person name="Ohm R."/>
            <person name="Pangilinan J."/>
            <person name="Park H.-J."/>
            <person name="Ramirez L."/>
            <person name="Alfaro M."/>
            <person name="Sun H."/>
            <person name="Tritt A."/>
            <person name="Yoshinaga Y."/>
            <person name="Zwiers L.-H."/>
            <person name="Turgeon B."/>
            <person name="Goodwin S."/>
            <person name="Spatafora J."/>
            <person name="Crous P."/>
            <person name="Grigoriev I."/>
        </authorList>
    </citation>
    <scope>NUCLEOTIDE SEQUENCE</scope>
    <source>
        <strain evidence="10">CBS 122681</strain>
    </source>
</reference>
<feature type="transmembrane region" description="Helical" evidence="8">
    <location>
        <begin position="418"/>
        <end position="436"/>
    </location>
</feature>
<dbReference type="InterPro" id="IPR003663">
    <property type="entry name" value="Sugar/inositol_transpt"/>
</dbReference>